<evidence type="ECO:0000256" key="1">
    <source>
        <dbReference type="SAM" id="MobiDB-lite"/>
    </source>
</evidence>
<feature type="transmembrane region" description="Helical" evidence="2">
    <location>
        <begin position="34"/>
        <end position="54"/>
    </location>
</feature>
<dbReference type="Proteomes" id="UP000269198">
    <property type="component" value="Unassembled WGS sequence"/>
</dbReference>
<feature type="compositionally biased region" description="Low complexity" evidence="1">
    <location>
        <begin position="107"/>
        <end position="117"/>
    </location>
</feature>
<evidence type="ECO:0000313" key="5">
    <source>
        <dbReference type="Proteomes" id="UP000269198"/>
    </source>
</evidence>
<keyword evidence="2" id="KW-0472">Membrane</keyword>
<dbReference type="RefSeq" id="WP_123199598.1">
    <property type="nucleotide sequence ID" value="NZ_RJMB01000002.1"/>
</dbReference>
<keyword evidence="2" id="KW-0812">Transmembrane</keyword>
<dbReference type="InterPro" id="IPR019886">
    <property type="entry name" value="Na_symporter_ssu"/>
</dbReference>
<dbReference type="NCBIfam" id="TIGR03647">
    <property type="entry name" value="Na_symport_sm"/>
    <property type="match status" value="1"/>
</dbReference>
<keyword evidence="5" id="KW-1185">Reference proteome</keyword>
<gene>
    <name evidence="4" type="ORF">EFW17_02440</name>
</gene>
<evidence type="ECO:0000259" key="3">
    <source>
        <dbReference type="Pfam" id="PF13937"/>
    </source>
</evidence>
<accession>A0A3N0EGF8</accession>
<protein>
    <submittedName>
        <fullName evidence="4">DUF4212 domain-containing protein</fullName>
    </submittedName>
</protein>
<evidence type="ECO:0000313" key="4">
    <source>
        <dbReference type="EMBL" id="RNL86769.1"/>
    </source>
</evidence>
<evidence type="ECO:0000256" key="2">
    <source>
        <dbReference type="SAM" id="Phobius"/>
    </source>
</evidence>
<dbReference type="AlphaFoldDB" id="A0A3N0EGF8"/>
<organism evidence="4 5">
    <name type="scientific">Halostreptopolyspora alba</name>
    <dbReference type="NCBI Taxonomy" id="2487137"/>
    <lineage>
        <taxon>Bacteria</taxon>
        <taxon>Bacillati</taxon>
        <taxon>Actinomycetota</taxon>
        <taxon>Actinomycetes</taxon>
        <taxon>Streptosporangiales</taxon>
        <taxon>Nocardiopsidaceae</taxon>
        <taxon>Halostreptopolyspora</taxon>
    </lineage>
</organism>
<sequence length="129" mass="14134">MAETEDKSPGPPGDEGPPGGNGWRREYWRKNLRLMVVLLAIWFVVPFGLGIFFVEQLNQITIGGFPLGFWFAQQGSIYVFLLLILVYCLMMDRIDKEFGVEERDEAPASGSAAAGDAATEDGSKEGGDS</sequence>
<feature type="region of interest" description="Disordered" evidence="1">
    <location>
        <begin position="101"/>
        <end position="129"/>
    </location>
</feature>
<name>A0A3N0EGF8_9ACTN</name>
<keyword evidence="2" id="KW-1133">Transmembrane helix</keyword>
<reference evidence="4 5" key="1">
    <citation type="submission" date="2018-11" db="EMBL/GenBank/DDBJ databases">
        <title>The genome draft of YIM 96095.</title>
        <authorList>
            <person name="Tang S.-K."/>
            <person name="Chunyu W.-X."/>
            <person name="Feng Y.-Z."/>
        </authorList>
    </citation>
    <scope>NUCLEOTIDE SEQUENCE [LARGE SCALE GENOMIC DNA]</scope>
    <source>
        <strain evidence="4 5">YIM 96095</strain>
    </source>
</reference>
<dbReference type="OrthoDB" id="9797746at2"/>
<feature type="transmembrane region" description="Helical" evidence="2">
    <location>
        <begin position="69"/>
        <end position="89"/>
    </location>
</feature>
<feature type="domain" description="Sodium symporter small subunit" evidence="3">
    <location>
        <begin position="25"/>
        <end position="101"/>
    </location>
</feature>
<dbReference type="Pfam" id="PF13937">
    <property type="entry name" value="DUF4212"/>
    <property type="match status" value="1"/>
</dbReference>
<dbReference type="EMBL" id="RJMB01000002">
    <property type="protein sequence ID" value="RNL86769.1"/>
    <property type="molecule type" value="Genomic_DNA"/>
</dbReference>
<proteinExistence type="predicted"/>
<feature type="region of interest" description="Disordered" evidence="1">
    <location>
        <begin position="1"/>
        <end position="22"/>
    </location>
</feature>
<comment type="caution">
    <text evidence="4">The sequence shown here is derived from an EMBL/GenBank/DDBJ whole genome shotgun (WGS) entry which is preliminary data.</text>
</comment>